<dbReference type="AlphaFoldDB" id="A0A7X3MIW9"/>
<gene>
    <name evidence="1" type="ORF">GN277_18280</name>
</gene>
<protein>
    <submittedName>
        <fullName evidence="1">Uncharacterized protein</fullName>
    </submittedName>
</protein>
<accession>A0A7X3MIW9</accession>
<dbReference type="RefSeq" id="WP_159752429.1">
    <property type="nucleotide sequence ID" value="NZ_WUQX01000001.1"/>
</dbReference>
<name>A0A7X3MIW9_9FIRM</name>
<organism evidence="1 2">
    <name type="scientific">Sporofaciens musculi</name>
    <dbReference type="NCBI Taxonomy" id="2681861"/>
    <lineage>
        <taxon>Bacteria</taxon>
        <taxon>Bacillati</taxon>
        <taxon>Bacillota</taxon>
        <taxon>Clostridia</taxon>
        <taxon>Lachnospirales</taxon>
        <taxon>Lachnospiraceae</taxon>
        <taxon>Sporofaciens</taxon>
    </lineage>
</organism>
<reference evidence="1 2" key="1">
    <citation type="submission" date="2019-12" db="EMBL/GenBank/DDBJ databases">
        <title>Sporaefaciens musculi gen. nov., sp. nov., a novel bacterium isolated from the caecum of an obese mouse.</title>
        <authorList>
            <person name="Rasmussen T.S."/>
            <person name="Streidl T."/>
            <person name="Hitch T.C.A."/>
            <person name="Wortmann E."/>
            <person name="Deptula P."/>
            <person name="Hansen M."/>
            <person name="Nielsen D.S."/>
            <person name="Clavel T."/>
            <person name="Vogensen F.K."/>
        </authorList>
    </citation>
    <scope>NUCLEOTIDE SEQUENCE [LARGE SCALE GENOMIC DNA]</scope>
    <source>
        <strain evidence="1 2">WCA-9-b2</strain>
    </source>
</reference>
<sequence length="101" mass="11851">MERLTIEYCGDYVPKELCSIDRLGGADDCDLCCEYCKAKEEGTMDCKECAINHSFNRLGMYENVREKIEKRIQELKTSTNYPHNYMGQMVEDFEWVLSLMQ</sequence>
<comment type="caution">
    <text evidence="1">The sequence shown here is derived from an EMBL/GenBank/DDBJ whole genome shotgun (WGS) entry which is preliminary data.</text>
</comment>
<evidence type="ECO:0000313" key="1">
    <source>
        <dbReference type="EMBL" id="MXP77254.1"/>
    </source>
</evidence>
<evidence type="ECO:0000313" key="2">
    <source>
        <dbReference type="Proteomes" id="UP000460412"/>
    </source>
</evidence>
<proteinExistence type="predicted"/>
<keyword evidence="2" id="KW-1185">Reference proteome</keyword>
<dbReference type="Proteomes" id="UP000460412">
    <property type="component" value="Unassembled WGS sequence"/>
</dbReference>
<dbReference type="EMBL" id="WUQX01000001">
    <property type="protein sequence ID" value="MXP77254.1"/>
    <property type="molecule type" value="Genomic_DNA"/>
</dbReference>